<name>A0ABQ5QKW9_9ACTN</name>
<gene>
    <name evidence="2" type="ORF">Pa4123_05900</name>
</gene>
<evidence type="ECO:0000313" key="2">
    <source>
        <dbReference type="EMBL" id="GLH95318.1"/>
    </source>
</evidence>
<organism evidence="2 3">
    <name type="scientific">Phytohabitans aurantiacus</name>
    <dbReference type="NCBI Taxonomy" id="3016789"/>
    <lineage>
        <taxon>Bacteria</taxon>
        <taxon>Bacillati</taxon>
        <taxon>Actinomycetota</taxon>
        <taxon>Actinomycetes</taxon>
        <taxon>Micromonosporales</taxon>
        <taxon>Micromonosporaceae</taxon>
    </lineage>
</organism>
<keyword evidence="3" id="KW-1185">Reference proteome</keyword>
<keyword evidence="1" id="KW-0732">Signal</keyword>
<reference evidence="2" key="1">
    <citation type="submission" date="2022-12" db="EMBL/GenBank/DDBJ databases">
        <title>New Phytohabitans aurantiacus sp. RD004123 nov., an actinomycete isolated from soil.</title>
        <authorList>
            <person name="Triningsih D.W."/>
            <person name="Harunari E."/>
            <person name="Igarashi Y."/>
        </authorList>
    </citation>
    <scope>NUCLEOTIDE SEQUENCE</scope>
    <source>
        <strain evidence="2">RD004123</strain>
    </source>
</reference>
<comment type="caution">
    <text evidence="2">The sequence shown here is derived from an EMBL/GenBank/DDBJ whole genome shotgun (WGS) entry which is preliminary data.</text>
</comment>
<accession>A0ABQ5QKW9</accession>
<evidence type="ECO:0000256" key="1">
    <source>
        <dbReference type="SAM" id="SignalP"/>
    </source>
</evidence>
<dbReference type="RefSeq" id="WP_281892306.1">
    <property type="nucleotide sequence ID" value="NZ_BSDI01000002.1"/>
</dbReference>
<evidence type="ECO:0000313" key="3">
    <source>
        <dbReference type="Proteomes" id="UP001144280"/>
    </source>
</evidence>
<sequence>MKFLRGLALLVVSVAAVSSVSVPANAEPNTDKTTSVAAQRLISYISNENNIGIGVSNDYDGFENYDAVLPARQRTDGYFGWEIAEAYYVGPGYCADSYYLNASWKWDFYATTHGPATIALPQFIAGQDVARWAVRDVRPASACG</sequence>
<dbReference type="EMBL" id="BSDI01000002">
    <property type="protein sequence ID" value="GLH95318.1"/>
    <property type="molecule type" value="Genomic_DNA"/>
</dbReference>
<protein>
    <submittedName>
        <fullName evidence="2">Uncharacterized protein</fullName>
    </submittedName>
</protein>
<dbReference type="Proteomes" id="UP001144280">
    <property type="component" value="Unassembled WGS sequence"/>
</dbReference>
<feature type="signal peptide" evidence="1">
    <location>
        <begin position="1"/>
        <end position="26"/>
    </location>
</feature>
<feature type="chain" id="PRO_5046653699" evidence="1">
    <location>
        <begin position="27"/>
        <end position="144"/>
    </location>
</feature>
<proteinExistence type="predicted"/>